<evidence type="ECO:0000313" key="1">
    <source>
        <dbReference type="EMBL" id="KAL1023476.1"/>
    </source>
</evidence>
<name>A0ABD0YBZ6_UMBPY</name>
<dbReference type="AlphaFoldDB" id="A0ABD0YBZ6"/>
<sequence length="58" mass="6556">MVRKSSSLFKSRILCSTGFRSGLTDGHFGMVQCFLLIHSWVLLEVCFRTLSCCSTHDL</sequence>
<evidence type="ECO:0000313" key="2">
    <source>
        <dbReference type="Proteomes" id="UP001557470"/>
    </source>
</evidence>
<dbReference type="EMBL" id="JAGEUA010000001">
    <property type="protein sequence ID" value="KAL1023476.1"/>
    <property type="molecule type" value="Genomic_DNA"/>
</dbReference>
<protein>
    <submittedName>
        <fullName evidence="1">Uncharacterized protein</fullName>
    </submittedName>
</protein>
<keyword evidence="2" id="KW-1185">Reference proteome</keyword>
<accession>A0ABD0YBZ6</accession>
<comment type="caution">
    <text evidence="1">The sequence shown here is derived from an EMBL/GenBank/DDBJ whole genome shotgun (WGS) entry which is preliminary data.</text>
</comment>
<reference evidence="1 2" key="1">
    <citation type="submission" date="2024-06" db="EMBL/GenBank/DDBJ databases">
        <authorList>
            <person name="Pan Q."/>
            <person name="Wen M."/>
            <person name="Jouanno E."/>
            <person name="Zahm M."/>
            <person name="Klopp C."/>
            <person name="Cabau C."/>
            <person name="Louis A."/>
            <person name="Berthelot C."/>
            <person name="Parey E."/>
            <person name="Roest Crollius H."/>
            <person name="Montfort J."/>
            <person name="Robinson-Rechavi M."/>
            <person name="Bouchez O."/>
            <person name="Lampietro C."/>
            <person name="Lopez Roques C."/>
            <person name="Donnadieu C."/>
            <person name="Postlethwait J."/>
            <person name="Bobe J."/>
            <person name="Verreycken H."/>
            <person name="Guiguen Y."/>
        </authorList>
    </citation>
    <scope>NUCLEOTIDE SEQUENCE [LARGE SCALE GENOMIC DNA]</scope>
    <source>
        <strain evidence="1">Up_M1</strain>
        <tissue evidence="1">Testis</tissue>
    </source>
</reference>
<organism evidence="1 2">
    <name type="scientific">Umbra pygmaea</name>
    <name type="common">Eastern mudminnow</name>
    <dbReference type="NCBI Taxonomy" id="75934"/>
    <lineage>
        <taxon>Eukaryota</taxon>
        <taxon>Metazoa</taxon>
        <taxon>Chordata</taxon>
        <taxon>Craniata</taxon>
        <taxon>Vertebrata</taxon>
        <taxon>Euteleostomi</taxon>
        <taxon>Actinopterygii</taxon>
        <taxon>Neopterygii</taxon>
        <taxon>Teleostei</taxon>
        <taxon>Protacanthopterygii</taxon>
        <taxon>Esociformes</taxon>
        <taxon>Umbridae</taxon>
        <taxon>Umbra</taxon>
    </lineage>
</organism>
<gene>
    <name evidence="1" type="ORF">UPYG_G00041280</name>
</gene>
<proteinExistence type="predicted"/>
<dbReference type="Proteomes" id="UP001557470">
    <property type="component" value="Unassembled WGS sequence"/>
</dbReference>